<sequence>MGQIEMKIVGQVCMEINTYVAACGGGIVRDLCLGFVPPAGISQWRYAALAILAAAMSIWSQTLIQRLRHPVIFFDALGLGFFAVAGAHKAMVMTHNVEVSIVLGVVTAVGGGVMRDVLLNRVPVILQREIYALAALIGACVQVLGQVRGWNVMLTPWLGAGSCALIRFLSLRRRWSLPVYGKSP</sequence>
<evidence type="ECO:0000313" key="9">
    <source>
        <dbReference type="EMBL" id="CAZ87204.1"/>
    </source>
</evidence>
<accession>D6CRG3</accession>
<proteinExistence type="inferred from homology"/>
<feature type="transmembrane region" description="Helical" evidence="7">
    <location>
        <begin position="44"/>
        <end position="64"/>
    </location>
</feature>
<keyword evidence="4 7" id="KW-0812">Transmembrane</keyword>
<dbReference type="Pfam" id="PF03458">
    <property type="entry name" value="Gly_transporter"/>
    <property type="match status" value="2"/>
</dbReference>
<protein>
    <recommendedName>
        <fullName evidence="8">Glycine transporter domain-containing protein</fullName>
    </recommendedName>
</protein>
<dbReference type="InterPro" id="IPR005115">
    <property type="entry name" value="Gly_transporter"/>
</dbReference>
<dbReference type="HOGENOM" id="CLU_064906_1_1_4"/>
<evidence type="ECO:0000256" key="3">
    <source>
        <dbReference type="ARBA" id="ARBA00022475"/>
    </source>
</evidence>
<dbReference type="Proteomes" id="UP000002372">
    <property type="component" value="Chromosome"/>
</dbReference>
<evidence type="ECO:0000256" key="2">
    <source>
        <dbReference type="ARBA" id="ARBA00008193"/>
    </source>
</evidence>
<comment type="subcellular location">
    <subcellularLocation>
        <location evidence="1">Cell membrane</location>
        <topology evidence="1">Multi-pass membrane protein</topology>
    </subcellularLocation>
</comment>
<keyword evidence="6 7" id="KW-0472">Membrane</keyword>
<comment type="similarity">
    <text evidence="2">Belongs to the UPF0126 family.</text>
</comment>
<dbReference type="eggNOG" id="COG2860">
    <property type="taxonomic scope" value="Bacteria"/>
</dbReference>
<feature type="transmembrane region" description="Helical" evidence="7">
    <location>
        <begin position="71"/>
        <end position="87"/>
    </location>
</feature>
<dbReference type="EMBL" id="FP475956">
    <property type="protein sequence ID" value="CAZ87204.1"/>
    <property type="molecule type" value="Genomic_DNA"/>
</dbReference>
<evidence type="ECO:0000256" key="7">
    <source>
        <dbReference type="SAM" id="Phobius"/>
    </source>
</evidence>
<gene>
    <name evidence="9" type="ordered locus">THI_0460</name>
</gene>
<feature type="domain" description="Glycine transporter" evidence="8">
    <location>
        <begin position="73"/>
        <end position="144"/>
    </location>
</feature>
<dbReference type="PANTHER" id="PTHR30506:SF3">
    <property type="entry name" value="UPF0126 INNER MEMBRANE PROTEIN YADS-RELATED"/>
    <property type="match status" value="1"/>
</dbReference>
<keyword evidence="5 7" id="KW-1133">Transmembrane helix</keyword>
<reference evidence="10" key="2">
    <citation type="journal article" date="2010" name="PLoS Genet.">
        <title>Structure, function, and evolution of the Thiomonas spp. genome.</title>
        <authorList>
            <person name="Arsene-Ploetze F."/>
            <person name="Koechler S."/>
            <person name="Marchal M."/>
            <person name="Coppee J.Y."/>
            <person name="Chandler M."/>
            <person name="Bonnefoy V."/>
            <person name="Brochier-Armanet C."/>
            <person name="Barakat M."/>
            <person name="Barbe V."/>
            <person name="Battaglia-Brunet F."/>
            <person name="Bruneel O."/>
            <person name="Bryan C.G."/>
            <person name="Cleiss-Arnold J."/>
            <person name="Cruveiller S."/>
            <person name="Erhardt M."/>
            <person name="Heinrich-Salmeron A."/>
            <person name="Hommais F."/>
            <person name="Joulian C."/>
            <person name="Krin E."/>
            <person name="Lieutaud A."/>
            <person name="Lievremont D."/>
            <person name="Michel C."/>
            <person name="Muller D."/>
            <person name="Ortet P."/>
            <person name="Proux C."/>
            <person name="Siguier P."/>
            <person name="Roche D."/>
            <person name="Rouy Z."/>
            <person name="Salvignol G."/>
            <person name="Slyemi D."/>
            <person name="Talla E."/>
            <person name="Weiss S."/>
            <person name="Weissenbach J."/>
            <person name="Medigue C."/>
            <person name="Bertin P.N."/>
        </authorList>
    </citation>
    <scope>NUCLEOTIDE SEQUENCE [LARGE SCALE GENOMIC DNA]</scope>
    <source>
        <strain evidence="10">DSM 22701 / CIP 110005 / 3As</strain>
    </source>
</reference>
<evidence type="ECO:0000259" key="8">
    <source>
        <dbReference type="Pfam" id="PF03458"/>
    </source>
</evidence>
<dbReference type="PANTHER" id="PTHR30506">
    <property type="entry name" value="INNER MEMBRANE PROTEIN"/>
    <property type="match status" value="1"/>
</dbReference>
<dbReference type="KEGG" id="thi:THI_0460"/>
<organism evidence="9 10">
    <name type="scientific">Thiomonas arsenitoxydans (strain DSM 22701 / CIP 110005 / 3As)</name>
    <dbReference type="NCBI Taxonomy" id="426114"/>
    <lineage>
        <taxon>Bacteria</taxon>
        <taxon>Pseudomonadati</taxon>
        <taxon>Pseudomonadota</taxon>
        <taxon>Betaproteobacteria</taxon>
        <taxon>Burkholderiales</taxon>
        <taxon>Thiomonas</taxon>
    </lineage>
</organism>
<dbReference type="AlphaFoldDB" id="D6CRG3"/>
<evidence type="ECO:0000256" key="6">
    <source>
        <dbReference type="ARBA" id="ARBA00023136"/>
    </source>
</evidence>
<name>D6CRG3_THIA3</name>
<dbReference type="GO" id="GO:0005886">
    <property type="term" value="C:plasma membrane"/>
    <property type="evidence" value="ECO:0007669"/>
    <property type="project" value="UniProtKB-SubCell"/>
</dbReference>
<evidence type="ECO:0000256" key="4">
    <source>
        <dbReference type="ARBA" id="ARBA00022692"/>
    </source>
</evidence>
<feature type="transmembrane region" description="Helical" evidence="7">
    <location>
        <begin position="99"/>
        <end position="118"/>
    </location>
</feature>
<reference key="1">
    <citation type="submission" date="2009-07" db="EMBL/GenBank/DDBJ databases">
        <authorList>
            <person name="Genoscope - CEA"/>
        </authorList>
    </citation>
    <scope>NUCLEOTIDE SEQUENCE</scope>
    <source>
        <strain>3As</strain>
    </source>
</reference>
<feature type="transmembrane region" description="Helical" evidence="7">
    <location>
        <begin position="130"/>
        <end position="147"/>
    </location>
</feature>
<feature type="domain" description="Glycine transporter" evidence="8">
    <location>
        <begin position="19"/>
        <end position="59"/>
    </location>
</feature>
<feature type="transmembrane region" description="Helical" evidence="7">
    <location>
        <begin position="153"/>
        <end position="170"/>
    </location>
</feature>
<evidence type="ECO:0000313" key="10">
    <source>
        <dbReference type="Proteomes" id="UP000002372"/>
    </source>
</evidence>
<evidence type="ECO:0000256" key="1">
    <source>
        <dbReference type="ARBA" id="ARBA00004651"/>
    </source>
</evidence>
<keyword evidence="3" id="KW-1003">Cell membrane</keyword>
<evidence type="ECO:0000256" key="5">
    <source>
        <dbReference type="ARBA" id="ARBA00022989"/>
    </source>
</evidence>